<sequence>MEVPRLDHHRSSPSSPCEDVIKNLSLEAIQLCERDDMEHTVINIDAQGKWERLERAGIASFQQRDDSTSFFFLRLLTLMALSGGAKTA</sequence>
<dbReference type="Proteomes" id="UP000827872">
    <property type="component" value="Linkage Group LG08"/>
</dbReference>
<name>A0ACB8F873_9SAUR</name>
<gene>
    <name evidence="1" type="ORF">K3G42_008154</name>
</gene>
<protein>
    <submittedName>
        <fullName evidence="1">Uncharacterized protein</fullName>
    </submittedName>
</protein>
<proteinExistence type="predicted"/>
<keyword evidence="2" id="KW-1185">Reference proteome</keyword>
<accession>A0ACB8F873</accession>
<organism evidence="1 2">
    <name type="scientific">Sphaerodactylus townsendi</name>
    <dbReference type="NCBI Taxonomy" id="933632"/>
    <lineage>
        <taxon>Eukaryota</taxon>
        <taxon>Metazoa</taxon>
        <taxon>Chordata</taxon>
        <taxon>Craniata</taxon>
        <taxon>Vertebrata</taxon>
        <taxon>Euteleostomi</taxon>
        <taxon>Lepidosauria</taxon>
        <taxon>Squamata</taxon>
        <taxon>Bifurcata</taxon>
        <taxon>Gekkota</taxon>
        <taxon>Sphaerodactylidae</taxon>
        <taxon>Sphaerodactylus</taxon>
    </lineage>
</organism>
<reference evidence="1" key="1">
    <citation type="submission" date="2021-08" db="EMBL/GenBank/DDBJ databases">
        <title>The first chromosome-level gecko genome reveals the dynamic sex chromosomes of Neotropical dwarf geckos (Sphaerodactylidae: Sphaerodactylus).</title>
        <authorList>
            <person name="Pinto B.J."/>
            <person name="Keating S.E."/>
            <person name="Gamble T."/>
        </authorList>
    </citation>
    <scope>NUCLEOTIDE SEQUENCE</scope>
    <source>
        <strain evidence="1">TG3544</strain>
    </source>
</reference>
<dbReference type="EMBL" id="CM037621">
    <property type="protein sequence ID" value="KAH8001457.1"/>
    <property type="molecule type" value="Genomic_DNA"/>
</dbReference>
<comment type="caution">
    <text evidence="1">The sequence shown here is derived from an EMBL/GenBank/DDBJ whole genome shotgun (WGS) entry which is preliminary data.</text>
</comment>
<evidence type="ECO:0000313" key="2">
    <source>
        <dbReference type="Proteomes" id="UP000827872"/>
    </source>
</evidence>
<evidence type="ECO:0000313" key="1">
    <source>
        <dbReference type="EMBL" id="KAH8001457.1"/>
    </source>
</evidence>